<evidence type="ECO:0000256" key="1">
    <source>
        <dbReference type="SAM" id="SignalP"/>
    </source>
</evidence>
<dbReference type="EMBL" id="JADQDC010000002">
    <property type="protein sequence ID" value="MBF9150120.1"/>
    <property type="molecule type" value="Genomic_DNA"/>
</dbReference>
<reference evidence="2 3" key="1">
    <citation type="submission" date="2020-11" db="EMBL/GenBank/DDBJ databases">
        <title>The genome sequence of Novosphingobium sp. 1Y9A.</title>
        <authorList>
            <person name="Liu Y."/>
        </authorList>
    </citation>
    <scope>NUCLEOTIDE SEQUENCE [LARGE SCALE GENOMIC DNA]</scope>
    <source>
        <strain evidence="2 3">1Y9A</strain>
    </source>
</reference>
<feature type="signal peptide" evidence="1">
    <location>
        <begin position="1"/>
        <end position="34"/>
    </location>
</feature>
<keyword evidence="1" id="KW-0732">Signal</keyword>
<evidence type="ECO:0000313" key="2">
    <source>
        <dbReference type="EMBL" id="MBF9150120.1"/>
    </source>
</evidence>
<gene>
    <name evidence="2" type="ORF">I2488_03815</name>
</gene>
<dbReference type="RefSeq" id="WP_196274486.1">
    <property type="nucleotide sequence ID" value="NZ_JADQDC010000002.1"/>
</dbReference>
<sequence>MDGMGRMKGAEQMKARFGLAVAALCLSQAQVAQAQEGAAAPAAPATSAKQECELHVFPTENYIGFNSGLLSGFGLVGAVADQEVHKDKVASVNSLMKDYLGPDIQLAELEKINYRTRLGVQDWKVIIEPPTPSNEAVKADPELKAKVRLLNADLKAGRRITSSTNPCYAEFVLLSVFYFKAMMYGSNLLVGTQFRDFSKGGAPIISIGAVKNPLEVFPPKKPEDVEAAKAELRDAFTKDFIEWADKKLKEDKAGKK</sequence>
<evidence type="ECO:0000313" key="3">
    <source>
        <dbReference type="Proteomes" id="UP000600799"/>
    </source>
</evidence>
<name>A0ABS0HCW7_9SPHN</name>
<feature type="chain" id="PRO_5045557666" evidence="1">
    <location>
        <begin position="35"/>
        <end position="256"/>
    </location>
</feature>
<accession>A0ABS0HCW7</accession>
<keyword evidence="3" id="KW-1185">Reference proteome</keyword>
<dbReference type="Proteomes" id="UP000600799">
    <property type="component" value="Unassembled WGS sequence"/>
</dbReference>
<protein>
    <submittedName>
        <fullName evidence="2">Uncharacterized protein</fullName>
    </submittedName>
</protein>
<comment type="caution">
    <text evidence="2">The sequence shown here is derived from an EMBL/GenBank/DDBJ whole genome shotgun (WGS) entry which is preliminary data.</text>
</comment>
<organism evidence="2 3">
    <name type="scientific">Novosphingobium jiangmenense</name>
    <dbReference type="NCBI Taxonomy" id="2791981"/>
    <lineage>
        <taxon>Bacteria</taxon>
        <taxon>Pseudomonadati</taxon>
        <taxon>Pseudomonadota</taxon>
        <taxon>Alphaproteobacteria</taxon>
        <taxon>Sphingomonadales</taxon>
        <taxon>Sphingomonadaceae</taxon>
        <taxon>Novosphingobium</taxon>
    </lineage>
</organism>
<proteinExistence type="predicted"/>